<reference evidence="1" key="1">
    <citation type="submission" date="2015-10" db="EMBL/GenBank/DDBJ databases">
        <authorList>
            <person name="Gilbert D.G."/>
        </authorList>
    </citation>
    <scope>NUCLEOTIDE SEQUENCE</scope>
</reference>
<accession>A0A160TH92</accession>
<dbReference type="Pfam" id="PF07027">
    <property type="entry name" value="DUF1318"/>
    <property type="match status" value="1"/>
</dbReference>
<dbReference type="AlphaFoldDB" id="A0A160TH92"/>
<evidence type="ECO:0000313" key="1">
    <source>
        <dbReference type="EMBL" id="CUS42754.1"/>
    </source>
</evidence>
<name>A0A160TH92_9ZZZZ</name>
<organism evidence="1">
    <name type="scientific">hydrothermal vent metagenome</name>
    <dbReference type="NCBI Taxonomy" id="652676"/>
    <lineage>
        <taxon>unclassified sequences</taxon>
        <taxon>metagenomes</taxon>
        <taxon>ecological metagenomes</taxon>
    </lineage>
</organism>
<proteinExistence type="predicted"/>
<sequence>MKVTLFKTLPLMLAAMLFSMTSWALELDDAKAKGLVGEQVNGYLGLVKADNMEAAALVVDINRQRKVKYQEIANKQNTQLANIEKIAGEKLVEKASEDGFYYLNSTGGWER</sequence>
<dbReference type="PIRSF" id="PIRSF025560">
    <property type="entry name" value="UCP025560"/>
    <property type="match status" value="1"/>
</dbReference>
<gene>
    <name evidence="1" type="ORF">MGWOODY_Tha1132</name>
</gene>
<dbReference type="InterPro" id="IPR008309">
    <property type="entry name" value="YdbL"/>
</dbReference>
<evidence type="ECO:0008006" key="2">
    <source>
        <dbReference type="Google" id="ProtNLM"/>
    </source>
</evidence>
<dbReference type="EMBL" id="CZQC01000070">
    <property type="protein sequence ID" value="CUS42754.1"/>
    <property type="molecule type" value="Genomic_DNA"/>
</dbReference>
<protein>
    <recommendedName>
        <fullName evidence="2">DUF1318 domain-containing protein</fullName>
    </recommendedName>
</protein>